<organism evidence="2 3">
    <name type="scientific">Plectosphaerella plurivora</name>
    <dbReference type="NCBI Taxonomy" id="936078"/>
    <lineage>
        <taxon>Eukaryota</taxon>
        <taxon>Fungi</taxon>
        <taxon>Dikarya</taxon>
        <taxon>Ascomycota</taxon>
        <taxon>Pezizomycotina</taxon>
        <taxon>Sordariomycetes</taxon>
        <taxon>Hypocreomycetidae</taxon>
        <taxon>Glomerellales</taxon>
        <taxon>Plectosphaerellaceae</taxon>
        <taxon>Plectosphaerella</taxon>
    </lineage>
</organism>
<gene>
    <name evidence="2" type="ORF">F5X68DRAFT_48906</name>
</gene>
<feature type="region of interest" description="Disordered" evidence="1">
    <location>
        <begin position="29"/>
        <end position="51"/>
    </location>
</feature>
<comment type="caution">
    <text evidence="2">The sequence shown here is derived from an EMBL/GenBank/DDBJ whole genome shotgun (WGS) entry which is preliminary data.</text>
</comment>
<evidence type="ECO:0000256" key="1">
    <source>
        <dbReference type="SAM" id="MobiDB-lite"/>
    </source>
</evidence>
<protein>
    <submittedName>
        <fullName evidence="2">Uncharacterized protein</fullName>
    </submittedName>
</protein>
<evidence type="ECO:0000313" key="2">
    <source>
        <dbReference type="EMBL" id="KAH6694091.1"/>
    </source>
</evidence>
<proteinExistence type="predicted"/>
<sequence length="206" mass="22126">MAGLMMRRQRWRGVLQVWRAQSYSEKCPPSVETGVGLSQGSGARESWDGGAGSSTCSALDMEGSRSRSLAALGRGQGRGLMIRIRRVALVVGRDALQQHSTARLRAIAVPARQHDYQGPSLTPCYRDLLTWHLTRCIKPLRLLDRHLLTLSIAQHMQKPLGTGGRSRDPCPPGTQSDKDGVGCASAGPVSTHAGQAGMGGCGIWLM</sequence>
<feature type="region of interest" description="Disordered" evidence="1">
    <location>
        <begin position="158"/>
        <end position="183"/>
    </location>
</feature>
<evidence type="ECO:0000313" key="3">
    <source>
        <dbReference type="Proteomes" id="UP000770015"/>
    </source>
</evidence>
<dbReference type="EMBL" id="JAGSXJ010000003">
    <property type="protein sequence ID" value="KAH6694091.1"/>
    <property type="molecule type" value="Genomic_DNA"/>
</dbReference>
<accession>A0A9P8VLJ1</accession>
<dbReference type="AlphaFoldDB" id="A0A9P8VLJ1"/>
<name>A0A9P8VLJ1_9PEZI</name>
<dbReference type="Proteomes" id="UP000770015">
    <property type="component" value="Unassembled WGS sequence"/>
</dbReference>
<keyword evidence="3" id="KW-1185">Reference proteome</keyword>
<reference evidence="2" key="1">
    <citation type="journal article" date="2021" name="Nat. Commun.">
        <title>Genetic determinants of endophytism in the Arabidopsis root mycobiome.</title>
        <authorList>
            <person name="Mesny F."/>
            <person name="Miyauchi S."/>
            <person name="Thiergart T."/>
            <person name="Pickel B."/>
            <person name="Atanasova L."/>
            <person name="Karlsson M."/>
            <person name="Huettel B."/>
            <person name="Barry K.W."/>
            <person name="Haridas S."/>
            <person name="Chen C."/>
            <person name="Bauer D."/>
            <person name="Andreopoulos W."/>
            <person name="Pangilinan J."/>
            <person name="LaButti K."/>
            <person name="Riley R."/>
            <person name="Lipzen A."/>
            <person name="Clum A."/>
            <person name="Drula E."/>
            <person name="Henrissat B."/>
            <person name="Kohler A."/>
            <person name="Grigoriev I.V."/>
            <person name="Martin F.M."/>
            <person name="Hacquard S."/>
        </authorList>
    </citation>
    <scope>NUCLEOTIDE SEQUENCE</scope>
    <source>
        <strain evidence="2">MPI-SDFR-AT-0117</strain>
    </source>
</reference>